<reference evidence="6" key="1">
    <citation type="submission" date="2023-08" db="EMBL/GenBank/DDBJ databases">
        <authorList>
            <person name="Audoor S."/>
            <person name="Bilcke G."/>
        </authorList>
    </citation>
    <scope>NUCLEOTIDE SEQUENCE</scope>
</reference>
<dbReference type="PANTHER" id="PTHR12655:SF0">
    <property type="entry name" value="ACYL-COENZYME A THIOESTERASE 9, MITOCHONDRIAL"/>
    <property type="match status" value="1"/>
</dbReference>
<evidence type="ECO:0000256" key="1">
    <source>
        <dbReference type="ARBA" id="ARBA00010458"/>
    </source>
</evidence>
<evidence type="ECO:0000256" key="2">
    <source>
        <dbReference type="ARBA" id="ARBA00022737"/>
    </source>
</evidence>
<evidence type="ECO:0000256" key="4">
    <source>
        <dbReference type="ARBA" id="ARBA00022946"/>
    </source>
</evidence>
<dbReference type="PROSITE" id="PS51770">
    <property type="entry name" value="HOTDOG_ACOT"/>
    <property type="match status" value="2"/>
</dbReference>
<accession>A0AAD2FSK8</accession>
<evidence type="ECO:0000256" key="3">
    <source>
        <dbReference type="ARBA" id="ARBA00022801"/>
    </source>
</evidence>
<dbReference type="FunFam" id="3.10.129.10:FF:000032">
    <property type="entry name" value="Acyl-CoA thioester hydrolase"/>
    <property type="match status" value="1"/>
</dbReference>
<evidence type="ECO:0000313" key="6">
    <source>
        <dbReference type="EMBL" id="CAJ1951306.1"/>
    </source>
</evidence>
<feature type="domain" description="HotDog ACOT-type" evidence="5">
    <location>
        <begin position="90"/>
        <end position="203"/>
    </location>
</feature>
<dbReference type="CDD" id="cd03442">
    <property type="entry name" value="BFIT_BACH"/>
    <property type="match status" value="2"/>
</dbReference>
<dbReference type="Proteomes" id="UP001295423">
    <property type="component" value="Unassembled WGS sequence"/>
</dbReference>
<keyword evidence="3" id="KW-0378">Hydrolase</keyword>
<keyword evidence="2" id="KW-0677">Repeat</keyword>
<dbReference type="Gene3D" id="3.10.129.10">
    <property type="entry name" value="Hotdog Thioesterase"/>
    <property type="match status" value="2"/>
</dbReference>
<dbReference type="GO" id="GO:0006637">
    <property type="term" value="P:acyl-CoA metabolic process"/>
    <property type="evidence" value="ECO:0007669"/>
    <property type="project" value="TreeGrafter"/>
</dbReference>
<organism evidence="6 7">
    <name type="scientific">Cylindrotheca closterium</name>
    <dbReference type="NCBI Taxonomy" id="2856"/>
    <lineage>
        <taxon>Eukaryota</taxon>
        <taxon>Sar</taxon>
        <taxon>Stramenopiles</taxon>
        <taxon>Ochrophyta</taxon>
        <taxon>Bacillariophyta</taxon>
        <taxon>Bacillariophyceae</taxon>
        <taxon>Bacillariophycidae</taxon>
        <taxon>Bacillariales</taxon>
        <taxon>Bacillariaceae</taxon>
        <taxon>Cylindrotheca</taxon>
    </lineage>
</organism>
<proteinExistence type="inferred from homology"/>
<sequence>MNGVKACSRHITSRYLGARTVRQSVTRSFSSTTTSHAKTDSNHPDSLKFVSHFQSPVVQQLWVARQEAKANVTATDQSLPRVPRQSTTSVSYPFSTNEFLKESYRNPWGQVRFGKILEDLDALAGNIAFAHVQDPAMTIVTASVDKIHISKVSSLETDLVLSGKVTYVGSSSMEIRMQCRNLDDSEDEYWLEAFFTFVATDPETKRPVKIAPLKPESLLEERHFAAGKQRATARKEARKARKEASGSIGATSGKFGAIAKDLMDQAGPVINMPSISSPDKILMAQTELQNCELAQPQTRNMASQIFGGFLMRKAYELAHSTAYIFGGTLPTFYEVDEVSFGMPVNVGDLLKFNSRVMYTYTSSDKSTLRCFDGLSQTVSVEVEAWVIDPIHHSAKLSNKFYFTYAMPSDVPLRRVLPSNMEEARKIATRMQADHIQALE</sequence>
<dbReference type="InterPro" id="IPR029069">
    <property type="entry name" value="HotDog_dom_sf"/>
</dbReference>
<dbReference type="EMBL" id="CAKOGP040001781">
    <property type="protein sequence ID" value="CAJ1951306.1"/>
    <property type="molecule type" value="Genomic_DNA"/>
</dbReference>
<dbReference type="GO" id="GO:0047617">
    <property type="term" value="F:fatty acyl-CoA hydrolase activity"/>
    <property type="evidence" value="ECO:0007669"/>
    <property type="project" value="TreeGrafter"/>
</dbReference>
<dbReference type="AlphaFoldDB" id="A0AAD2FSK8"/>
<name>A0AAD2FSK8_9STRA</name>
<keyword evidence="7" id="KW-1185">Reference proteome</keyword>
<protein>
    <recommendedName>
        <fullName evidence="5">HotDog ACOT-type domain-containing protein</fullName>
    </recommendedName>
</protein>
<keyword evidence="4" id="KW-0809">Transit peptide</keyword>
<evidence type="ECO:0000259" key="5">
    <source>
        <dbReference type="PROSITE" id="PS51770"/>
    </source>
</evidence>
<comment type="caution">
    <text evidence="6">The sequence shown here is derived from an EMBL/GenBank/DDBJ whole genome shotgun (WGS) entry which is preliminary data.</text>
</comment>
<evidence type="ECO:0000313" key="7">
    <source>
        <dbReference type="Proteomes" id="UP001295423"/>
    </source>
</evidence>
<dbReference type="InterPro" id="IPR033120">
    <property type="entry name" value="HOTDOG_ACOT"/>
</dbReference>
<gene>
    <name evidence="6" type="ORF">CYCCA115_LOCUS13008</name>
</gene>
<dbReference type="PANTHER" id="PTHR12655">
    <property type="entry name" value="ACYL-COA THIOESTERASE"/>
    <property type="match status" value="1"/>
</dbReference>
<feature type="domain" description="HotDog ACOT-type" evidence="5">
    <location>
        <begin position="284"/>
        <end position="410"/>
    </location>
</feature>
<comment type="similarity">
    <text evidence="1">Belongs to the acyl coenzyme A hydrolase family.</text>
</comment>
<dbReference type="SUPFAM" id="SSF54637">
    <property type="entry name" value="Thioesterase/thiol ester dehydrase-isomerase"/>
    <property type="match status" value="2"/>
</dbReference>